<dbReference type="EMBL" id="FQVW01000001">
    <property type="protein sequence ID" value="SHF54997.1"/>
    <property type="molecule type" value="Genomic_DNA"/>
</dbReference>
<protein>
    <submittedName>
        <fullName evidence="1">Uncharacterized protein</fullName>
    </submittedName>
</protein>
<evidence type="ECO:0000313" key="1">
    <source>
        <dbReference type="EMBL" id="SHF54997.1"/>
    </source>
</evidence>
<reference evidence="1 2" key="1">
    <citation type="submission" date="2016-11" db="EMBL/GenBank/DDBJ databases">
        <authorList>
            <person name="Jaros S."/>
            <person name="Januszkiewicz K."/>
            <person name="Wedrychowicz H."/>
        </authorList>
    </citation>
    <scope>NUCLEOTIDE SEQUENCE [LARGE SCALE GENOMIC DNA]</scope>
    <source>
        <strain evidence="1 2">IBRC-M 10683</strain>
    </source>
</reference>
<proteinExistence type="predicted"/>
<dbReference type="AlphaFoldDB" id="A0A1M5CK70"/>
<organism evidence="1 2">
    <name type="scientific">Ornithinibacillus halophilus</name>
    <dbReference type="NCBI Taxonomy" id="930117"/>
    <lineage>
        <taxon>Bacteria</taxon>
        <taxon>Bacillati</taxon>
        <taxon>Bacillota</taxon>
        <taxon>Bacilli</taxon>
        <taxon>Bacillales</taxon>
        <taxon>Bacillaceae</taxon>
        <taxon>Ornithinibacillus</taxon>
    </lineage>
</organism>
<evidence type="ECO:0000313" key="2">
    <source>
        <dbReference type="Proteomes" id="UP000183988"/>
    </source>
</evidence>
<keyword evidence="2" id="KW-1185">Reference proteome</keyword>
<sequence>MGEKKDEQIQSLISISPTLYRLITRELENQYHIHSYDIQVFGIREEDGIRVIIRHGDDFAHKKEQFFFFKQIEDVSDELKDFITSTGESCKQVLIDDYFKRMAP</sequence>
<accession>A0A1M5CK70</accession>
<dbReference type="STRING" id="930117.SAMN05216225_1001279"/>
<name>A0A1M5CK70_9BACI</name>
<gene>
    <name evidence="1" type="ORF">SAMN05216225_1001279</name>
</gene>
<dbReference type="OrthoDB" id="2629255at2"/>
<dbReference type="Proteomes" id="UP000183988">
    <property type="component" value="Unassembled WGS sequence"/>
</dbReference>
<dbReference type="RefSeq" id="WP_072887223.1">
    <property type="nucleotide sequence ID" value="NZ_FQVW01000001.1"/>
</dbReference>